<proteinExistence type="predicted"/>
<dbReference type="Proteomes" id="UP001500957">
    <property type="component" value="Unassembled WGS sequence"/>
</dbReference>
<name>A0ABN1H482_9ACTN</name>
<evidence type="ECO:0000256" key="2">
    <source>
        <dbReference type="SAM" id="Phobius"/>
    </source>
</evidence>
<feature type="domain" description="HTH cro/C1-type" evidence="3">
    <location>
        <begin position="13"/>
        <end position="69"/>
    </location>
</feature>
<dbReference type="EMBL" id="BAAAHE010000032">
    <property type="protein sequence ID" value="GAA0628484.1"/>
    <property type="molecule type" value="Genomic_DNA"/>
</dbReference>
<keyword evidence="2" id="KW-1133">Transmembrane helix</keyword>
<feature type="region of interest" description="Disordered" evidence="1">
    <location>
        <begin position="83"/>
        <end position="117"/>
    </location>
</feature>
<accession>A0ABN1H482</accession>
<dbReference type="SMART" id="SM00530">
    <property type="entry name" value="HTH_XRE"/>
    <property type="match status" value="1"/>
</dbReference>
<gene>
    <name evidence="4" type="ORF">GCM10009547_35160</name>
</gene>
<dbReference type="CDD" id="cd00093">
    <property type="entry name" value="HTH_XRE"/>
    <property type="match status" value="1"/>
</dbReference>
<evidence type="ECO:0000259" key="3">
    <source>
        <dbReference type="SMART" id="SM00530"/>
    </source>
</evidence>
<dbReference type="Pfam" id="PF13560">
    <property type="entry name" value="HTH_31"/>
    <property type="match status" value="1"/>
</dbReference>
<evidence type="ECO:0000313" key="5">
    <source>
        <dbReference type="Proteomes" id="UP001500957"/>
    </source>
</evidence>
<feature type="transmembrane region" description="Helical" evidence="2">
    <location>
        <begin position="124"/>
        <end position="144"/>
    </location>
</feature>
<dbReference type="RefSeq" id="WP_344607136.1">
    <property type="nucleotide sequence ID" value="NZ_BAAAHE010000032.1"/>
</dbReference>
<keyword evidence="5" id="KW-1185">Reference proteome</keyword>
<organism evidence="4 5">
    <name type="scientific">Sporichthya brevicatena</name>
    <dbReference type="NCBI Taxonomy" id="171442"/>
    <lineage>
        <taxon>Bacteria</taxon>
        <taxon>Bacillati</taxon>
        <taxon>Actinomycetota</taxon>
        <taxon>Actinomycetes</taxon>
        <taxon>Sporichthyales</taxon>
        <taxon>Sporichthyaceae</taxon>
        <taxon>Sporichthya</taxon>
    </lineage>
</organism>
<comment type="caution">
    <text evidence="4">The sequence shown here is derived from an EMBL/GenBank/DDBJ whole genome shotgun (WGS) entry which is preliminary data.</text>
</comment>
<protein>
    <recommendedName>
        <fullName evidence="3">HTH cro/C1-type domain-containing protein</fullName>
    </recommendedName>
</protein>
<dbReference type="InterPro" id="IPR001387">
    <property type="entry name" value="Cro/C1-type_HTH"/>
</dbReference>
<keyword evidence="2" id="KW-0472">Membrane</keyword>
<reference evidence="4 5" key="1">
    <citation type="journal article" date="2019" name="Int. J. Syst. Evol. Microbiol.">
        <title>The Global Catalogue of Microorganisms (GCM) 10K type strain sequencing project: providing services to taxonomists for standard genome sequencing and annotation.</title>
        <authorList>
            <consortium name="The Broad Institute Genomics Platform"/>
            <consortium name="The Broad Institute Genome Sequencing Center for Infectious Disease"/>
            <person name="Wu L."/>
            <person name="Ma J."/>
        </authorList>
    </citation>
    <scope>NUCLEOTIDE SEQUENCE [LARGE SCALE GENOMIC DNA]</scope>
    <source>
        <strain evidence="4 5">JCM 10671</strain>
    </source>
</reference>
<keyword evidence="2" id="KW-0812">Transmembrane</keyword>
<dbReference type="InterPro" id="IPR010982">
    <property type="entry name" value="Lambda_DNA-bd_dom_sf"/>
</dbReference>
<evidence type="ECO:0000256" key="1">
    <source>
        <dbReference type="SAM" id="MobiDB-lite"/>
    </source>
</evidence>
<dbReference type="SUPFAM" id="SSF47413">
    <property type="entry name" value="lambda repressor-like DNA-binding domains"/>
    <property type="match status" value="1"/>
</dbReference>
<evidence type="ECO:0000313" key="4">
    <source>
        <dbReference type="EMBL" id="GAA0628484.1"/>
    </source>
</evidence>
<sequence>MDRPAGADGFADLLQELRVRSGRSYDDLARATFTSRSTLHRYCTGAGLPVDDDVVLRLGEACGADPGELDDLVRRWKTALADRESGAVRPAPAAVEPSAPDPLPVEPEGAEAVGPAPGRSRRRAVLLAAGLAVVVLAGAVVVTVRGGDAPASAGPTGATGEDVCVNRSDVRRADGPTGAFDATWTADQLCPNEPNVPVFLTPLAREDDPGAQAGTLYSTESWFVCWTAGRLHSGGNRIWYYTQGDVSHPDHRDRRAWGFVPARYLDTVVDPDPGTPQCPALRAGS</sequence>